<dbReference type="KEGG" id="aiq:Azoinq_05960"/>
<dbReference type="InterPro" id="IPR051815">
    <property type="entry name" value="Molybdate_resp_trans_reg"/>
</dbReference>
<protein>
    <submittedName>
        <fullName evidence="3">TOBE domain-containing protein</fullName>
    </submittedName>
</protein>
<name>A0A975SPM8_9RHOO</name>
<gene>
    <name evidence="3" type="ORF">Azoinq_05960</name>
</gene>
<keyword evidence="1" id="KW-0500">Molybdenum</keyword>
<dbReference type="InterPro" id="IPR005116">
    <property type="entry name" value="Transp-assoc_OB_typ1"/>
</dbReference>
<dbReference type="RefSeq" id="WP_216131050.1">
    <property type="nucleotide sequence ID" value="NZ_CP064782.1"/>
</dbReference>
<keyword evidence="4" id="KW-1185">Reference proteome</keyword>
<dbReference type="InterPro" id="IPR004606">
    <property type="entry name" value="Mop_domain"/>
</dbReference>
<dbReference type="Pfam" id="PF03459">
    <property type="entry name" value="TOBE"/>
    <property type="match status" value="1"/>
</dbReference>
<sequence>MSHSPSTLLPSPALAAGWPNPAACDGEHERLAWLERAVRANGMLPVPAAESGSARRAVQEMNNLAGESIAEWVEGDVGCGLRLTYRGRRLAVALVALRQEQDRMLERFGEHFADDLRLLDRVTVRTSARNQFFCRVEHIAEQGIQDRVTLRLPGGQALRASVTRNSAQSLGLTPGQEAVALIKASSMLLVGCGDGEDYSDYNRLCGRISRLQRDADMTEVCVELGAGVTAVAVMANALAANLSLGGNSTLAFRPSAVILGVVA</sequence>
<dbReference type="PANTHER" id="PTHR30432">
    <property type="entry name" value="TRANSCRIPTIONAL REGULATOR MODE"/>
    <property type="match status" value="1"/>
</dbReference>
<feature type="domain" description="Mop" evidence="2">
    <location>
        <begin position="125"/>
        <end position="191"/>
    </location>
</feature>
<reference evidence="3" key="1">
    <citation type="submission" date="2020-11" db="EMBL/GenBank/DDBJ databases">
        <title>Azospira inquinata sp. nov.</title>
        <authorList>
            <person name="Moe W.M."/>
            <person name="Mikes M.C."/>
        </authorList>
    </citation>
    <scope>NUCLEOTIDE SEQUENCE</scope>
    <source>
        <strain evidence="3">Azo-3</strain>
    </source>
</reference>
<dbReference type="GO" id="GO:0015689">
    <property type="term" value="P:molybdate ion transport"/>
    <property type="evidence" value="ECO:0007669"/>
    <property type="project" value="InterPro"/>
</dbReference>
<evidence type="ECO:0000259" key="2">
    <source>
        <dbReference type="PROSITE" id="PS51866"/>
    </source>
</evidence>
<dbReference type="AlphaFoldDB" id="A0A975SPM8"/>
<dbReference type="PANTHER" id="PTHR30432:SF1">
    <property type="entry name" value="DNA-BINDING TRANSCRIPTIONAL DUAL REGULATOR MODE"/>
    <property type="match status" value="1"/>
</dbReference>
<dbReference type="EMBL" id="CP064782">
    <property type="protein sequence ID" value="QWT50138.1"/>
    <property type="molecule type" value="Genomic_DNA"/>
</dbReference>
<evidence type="ECO:0000313" key="4">
    <source>
        <dbReference type="Proteomes" id="UP000683428"/>
    </source>
</evidence>
<dbReference type="NCBIfam" id="TIGR00638">
    <property type="entry name" value="Mop"/>
    <property type="match status" value="1"/>
</dbReference>
<dbReference type="Proteomes" id="UP000683428">
    <property type="component" value="Chromosome"/>
</dbReference>
<evidence type="ECO:0000313" key="3">
    <source>
        <dbReference type="EMBL" id="QWT50138.1"/>
    </source>
</evidence>
<proteinExistence type="predicted"/>
<organism evidence="3 4">
    <name type="scientific">Azospira inquinata</name>
    <dbReference type="NCBI Taxonomy" id="2785627"/>
    <lineage>
        <taxon>Bacteria</taxon>
        <taxon>Pseudomonadati</taxon>
        <taxon>Pseudomonadota</taxon>
        <taxon>Betaproteobacteria</taxon>
        <taxon>Rhodocyclales</taxon>
        <taxon>Rhodocyclaceae</taxon>
        <taxon>Azospira</taxon>
    </lineage>
</organism>
<evidence type="ECO:0000256" key="1">
    <source>
        <dbReference type="PROSITE-ProRule" id="PRU01213"/>
    </source>
</evidence>
<dbReference type="PROSITE" id="PS51866">
    <property type="entry name" value="MOP"/>
    <property type="match status" value="1"/>
</dbReference>
<accession>A0A975SPM8</accession>